<sequence length="412" mass="48423">MLQKKILIVVESIDVDDSSGSKANVALIHNLQQSGFKLLVLHYTRKEIQLASIKCIAIKEEKFSANYFLSRIQRKIQHWFGVNLAKYLEPKFGFSFTFFNDVQSIKNALEEYKVFNPDLVLTLSKGASFRPHYAMLNYPNFHDKWMAYIHDPYPFHYYPEPYNWSEPGYTKKIEFFNELAEKCKWAAFPSELLKEWMTGKFSKFQGKEIILPHQLFENQISKELPDFFETEKFTVMHAGNLMKQRPPFHLIRAFQKFLENIPEAKKNAHLLLIGNSSYHKKELGKVKKSTVIVRNYLEYEKTQRLQKKVSVNVILESKAAVSPFLPGKFPHCIAAEKPILLLGPKKSESRRLLGEEYPYWSEIDNEKKITQLLEDLYKSWLENEKNLQMKREDLKNYLSADYLKAEIEKILN</sequence>
<name>A0A1M7NEP0_9FLAO</name>
<dbReference type="SUPFAM" id="SSF53756">
    <property type="entry name" value="UDP-Glycosyltransferase/glycogen phosphorylase"/>
    <property type="match status" value="1"/>
</dbReference>
<evidence type="ECO:0000313" key="2">
    <source>
        <dbReference type="Proteomes" id="UP000190235"/>
    </source>
</evidence>
<evidence type="ECO:0000313" key="1">
    <source>
        <dbReference type="EMBL" id="SHN02119.1"/>
    </source>
</evidence>
<keyword evidence="1" id="KW-0808">Transferase</keyword>
<keyword evidence="2" id="KW-1185">Reference proteome</keyword>
<dbReference type="AlphaFoldDB" id="A0A1M7NEP0"/>
<organism evidence="1 2">
    <name type="scientific">Salegentibacter salegens</name>
    <dbReference type="NCBI Taxonomy" id="143223"/>
    <lineage>
        <taxon>Bacteria</taxon>
        <taxon>Pseudomonadati</taxon>
        <taxon>Bacteroidota</taxon>
        <taxon>Flavobacteriia</taxon>
        <taxon>Flavobacteriales</taxon>
        <taxon>Flavobacteriaceae</taxon>
        <taxon>Salegentibacter</taxon>
    </lineage>
</organism>
<protein>
    <submittedName>
        <fullName evidence="1">Glycosyltransferase involved in cell wall bisynthesis</fullName>
    </submittedName>
</protein>
<gene>
    <name evidence="1" type="ORF">SAMN05878281_3081</name>
</gene>
<proteinExistence type="predicted"/>
<dbReference type="RefSeq" id="WP_079736641.1">
    <property type="nucleotide sequence ID" value="NZ_LT670848.1"/>
</dbReference>
<dbReference type="Proteomes" id="UP000190235">
    <property type="component" value="Chromosome I"/>
</dbReference>
<dbReference type="EMBL" id="LT670848">
    <property type="protein sequence ID" value="SHN02119.1"/>
    <property type="molecule type" value="Genomic_DNA"/>
</dbReference>
<dbReference type="OrthoDB" id="977218at2"/>
<dbReference type="STRING" id="143223.SAMN05878281_3081"/>
<accession>A0A1M7NEP0</accession>
<dbReference type="GO" id="GO:0016740">
    <property type="term" value="F:transferase activity"/>
    <property type="evidence" value="ECO:0007669"/>
    <property type="project" value="UniProtKB-KW"/>
</dbReference>
<reference evidence="2" key="1">
    <citation type="submission" date="2016-11" db="EMBL/GenBank/DDBJ databases">
        <authorList>
            <person name="Varghese N."/>
            <person name="Submissions S."/>
        </authorList>
    </citation>
    <scope>NUCLEOTIDE SEQUENCE [LARGE SCALE GENOMIC DNA]</scope>
    <source>
        <strain evidence="2">ACAM 48</strain>
    </source>
</reference>